<dbReference type="GO" id="GO:0005634">
    <property type="term" value="C:nucleus"/>
    <property type="evidence" value="ECO:0007669"/>
    <property type="project" value="TreeGrafter"/>
</dbReference>
<evidence type="ECO:0000313" key="5">
    <source>
        <dbReference type="Proteomes" id="UP001211907"/>
    </source>
</evidence>
<evidence type="ECO:0000256" key="2">
    <source>
        <dbReference type="SAM" id="MobiDB-lite"/>
    </source>
</evidence>
<sequence>MEIHPSRTAQVKEDRNYHSKDKDQHEHGYEHNRNQYRGRERSRDRERDRNRDLDGDRNRERKKDSNNALDTYSDHRRKSRDAAVISFWPRSPSPPRRESQSASRLSKSNSAKKKKAETSSDNDSDDSDDDNDSDSSEDARQRKSNKKSKQKSKHSKHSSSTKKKSSRKISKSKKRTRGNSQSDDSDDSNDASSKKKSRHVARRASSIDDSFGKSVHHEADKKEADEFWQEKTTVNDDDGAFGPLPAVEQDMKLDKRAYGGSLLAGEGSALAAYVQSGKRIPRRGEIGLQPEEIEAFEDVGYVMSGSRHSRMNAVRIRKENQVISAEEKNALLMFAQQEKLRKETETVALLKEMVAERTKPKE</sequence>
<dbReference type="PANTHER" id="PTHR13087">
    <property type="entry name" value="NF-KAPPA B ACTIVATING PROTEIN"/>
    <property type="match status" value="1"/>
</dbReference>
<feature type="compositionally biased region" description="Basic and acidic residues" evidence="2">
    <location>
        <begin position="1"/>
        <end position="65"/>
    </location>
</feature>
<dbReference type="GO" id="GO:0010468">
    <property type="term" value="P:regulation of gene expression"/>
    <property type="evidence" value="ECO:0007669"/>
    <property type="project" value="TreeGrafter"/>
</dbReference>
<dbReference type="InterPro" id="IPR009269">
    <property type="entry name" value="NKAP_C"/>
</dbReference>
<feature type="region of interest" description="Disordered" evidence="2">
    <location>
        <begin position="1"/>
        <end position="228"/>
    </location>
</feature>
<evidence type="ECO:0000259" key="3">
    <source>
        <dbReference type="Pfam" id="PF06047"/>
    </source>
</evidence>
<dbReference type="Proteomes" id="UP001211907">
    <property type="component" value="Unassembled WGS sequence"/>
</dbReference>
<protein>
    <recommendedName>
        <fullName evidence="3">NF-kappa-B-activating protein C-terminal domain-containing protein</fullName>
    </recommendedName>
</protein>
<comment type="similarity">
    <text evidence="1">Belongs to the NKAP family.</text>
</comment>
<reference evidence="4" key="1">
    <citation type="submission" date="2020-05" db="EMBL/GenBank/DDBJ databases">
        <title>Phylogenomic resolution of chytrid fungi.</title>
        <authorList>
            <person name="Stajich J.E."/>
            <person name="Amses K."/>
            <person name="Simmons R."/>
            <person name="Seto K."/>
            <person name="Myers J."/>
            <person name="Bonds A."/>
            <person name="Quandt C.A."/>
            <person name="Barry K."/>
            <person name="Liu P."/>
            <person name="Grigoriev I."/>
            <person name="Longcore J.E."/>
            <person name="James T.Y."/>
        </authorList>
    </citation>
    <scope>NUCLEOTIDE SEQUENCE</scope>
    <source>
        <strain evidence="4">JEL0513</strain>
    </source>
</reference>
<evidence type="ECO:0000313" key="4">
    <source>
        <dbReference type="EMBL" id="KAJ3135401.1"/>
    </source>
</evidence>
<proteinExistence type="inferred from homology"/>
<dbReference type="InterPro" id="IPR040466">
    <property type="entry name" value="NKAP"/>
</dbReference>
<name>A0AAD5T841_9FUNG</name>
<dbReference type="AlphaFoldDB" id="A0AAD5T841"/>
<feature type="compositionally biased region" description="Low complexity" evidence="2">
    <location>
        <begin position="100"/>
        <end position="109"/>
    </location>
</feature>
<keyword evidence="5" id="KW-1185">Reference proteome</keyword>
<organism evidence="4 5">
    <name type="scientific">Physocladia obscura</name>
    <dbReference type="NCBI Taxonomy" id="109957"/>
    <lineage>
        <taxon>Eukaryota</taxon>
        <taxon>Fungi</taxon>
        <taxon>Fungi incertae sedis</taxon>
        <taxon>Chytridiomycota</taxon>
        <taxon>Chytridiomycota incertae sedis</taxon>
        <taxon>Chytridiomycetes</taxon>
        <taxon>Chytridiales</taxon>
        <taxon>Chytriomycetaceae</taxon>
        <taxon>Physocladia</taxon>
    </lineage>
</organism>
<dbReference type="Pfam" id="PF06047">
    <property type="entry name" value="Nkap_C"/>
    <property type="match status" value="1"/>
</dbReference>
<feature type="compositionally biased region" description="Basic residues" evidence="2">
    <location>
        <begin position="142"/>
        <end position="177"/>
    </location>
</feature>
<gene>
    <name evidence="4" type="ORF">HK100_002718</name>
</gene>
<evidence type="ECO:0000256" key="1">
    <source>
        <dbReference type="ARBA" id="ARBA00009313"/>
    </source>
</evidence>
<feature type="compositionally biased region" description="Basic and acidic residues" evidence="2">
    <location>
        <begin position="215"/>
        <end position="228"/>
    </location>
</feature>
<comment type="caution">
    <text evidence="4">The sequence shown here is derived from an EMBL/GenBank/DDBJ whole genome shotgun (WGS) entry which is preliminary data.</text>
</comment>
<dbReference type="GO" id="GO:0003682">
    <property type="term" value="F:chromatin binding"/>
    <property type="evidence" value="ECO:0007669"/>
    <property type="project" value="InterPro"/>
</dbReference>
<dbReference type="EMBL" id="JADGJH010000164">
    <property type="protein sequence ID" value="KAJ3135401.1"/>
    <property type="molecule type" value="Genomic_DNA"/>
</dbReference>
<feature type="compositionally biased region" description="Acidic residues" evidence="2">
    <location>
        <begin position="120"/>
        <end position="136"/>
    </location>
</feature>
<dbReference type="PANTHER" id="PTHR13087:SF0">
    <property type="entry name" value="NFKB ACTIVATING PROTEIN LIKE"/>
    <property type="match status" value="1"/>
</dbReference>
<accession>A0AAD5T841</accession>
<feature type="domain" description="NF-kappa-B-activating protein C-terminal" evidence="3">
    <location>
        <begin position="256"/>
        <end position="355"/>
    </location>
</feature>